<protein>
    <submittedName>
        <fullName evidence="7">RHS repeat-associated core domain-containing protein</fullName>
    </submittedName>
</protein>
<gene>
    <name evidence="7" type="ORF">ACFY8C_20845</name>
</gene>
<comment type="caution">
    <text evidence="7">The sequence shown here is derived from an EMBL/GenBank/DDBJ whole genome shotgun (WGS) entry which is preliminary data.</text>
</comment>
<feature type="region of interest" description="Disordered" evidence="2">
    <location>
        <begin position="349"/>
        <end position="401"/>
    </location>
</feature>
<dbReference type="EMBL" id="JBIBDZ010000006">
    <property type="protein sequence ID" value="MFF5920766.1"/>
    <property type="molecule type" value="Genomic_DNA"/>
</dbReference>
<dbReference type="Gene3D" id="3.90.930.1">
    <property type="match status" value="1"/>
</dbReference>
<feature type="region of interest" description="Disordered" evidence="2">
    <location>
        <begin position="274"/>
        <end position="296"/>
    </location>
</feature>
<evidence type="ECO:0000313" key="7">
    <source>
        <dbReference type="EMBL" id="MFF5920766.1"/>
    </source>
</evidence>
<evidence type="ECO:0000259" key="4">
    <source>
        <dbReference type="Pfam" id="PF20148"/>
    </source>
</evidence>
<evidence type="ECO:0000259" key="5">
    <source>
        <dbReference type="Pfam" id="PF25023"/>
    </source>
</evidence>
<sequence length="1647" mass="179769">MVSHAGGLRTVAVTVPDWADTLLDVIGVNWPNVDEDAYRDMADSLREFAEDIEDDGHLANQHVQRLLSSGHGEAIDAVSGHWGKVKDKHIKDIAGAARTIAGALDNAAMAIEAMKYVALGHLGVLAGKAGVSIALIPVTGGLSMLIGGVAIGVAQQAIRKGIKECLEEVVAYIVSAMTEPAVAALESMAADLVVQLGADALGLQDGVDVNQVGQAGKDGFDEGVAGAKDALHLASAGTPVGSARGAGKGVSIDHAEHDRAGTKLNLVSAGVHGKTAGKLTKARSQHSRTRGRDDIAGALDPVVDKAMEALGKATKEMGDHLGTTLPKAVKAISENQKKTDQDIRDRFARQRKDPDAGPDGGSAGAGSRPAGRDSSRTKANALKDAKDDPRRNSISLEKKTCENDPVDVATGEMTLPQTDLSLPGTLPLVLRRTHLSEYRYGHWFGRSWASTLDERIEFDPLGGGAVWAREDGSLLVYPRLPLPDDTEGVLPLEGARLPLVHGGHENAETTYRITDPHSGLTRSFTGGPYRASSAYWLTGISDRHLNRIAVTRMSDGAPTAVAHDGGYLVTLAVEDARVRELALRTPDGPVTVMRYGYDPQGNLDALTDSSGLPFRLTYDPDARITSWTDRNDSTFRYVYDGAGRVVRTVGPDGFLSSTFAYDVHAETGDRITRYTDSFGATKTYHLNGRLLVTAVTDPLGHTSHQTWDSDDRLLSRTDVLGLTTDYTYDEHGNLTRVAHPDGSTADVTYNERHQLVSVTGPDGATSRQEYDEHGNPTLFTRPDGSTTRLTHDASGHLTGIADSLGELDRLRCDPAGLPLVARGPLGSVTRYTRDAFGRAVRITDPRGRTTALEWTVEGKLARHTAPDGSQQSWIYDGEGNCLVHTDALGGETRFEYTHFDLVAARTTPDGARHEFAHDTELRLAGVTSPQGLTWTYTYDRAGRLVAETDFDGRTLAYAHDALGRLAARTNGAGQTVRYERDVAGRVVAKDAEGAVTRFGYDIHGHLASAIGPDAELSFVRDPSGRILREACDGRQLTHVYDASGRRIRRTTPSGAVSTWSFPADLRAELNASGHRVVFEFDEAGREITRRIGDTLAIEHAYDALGRLTDQRVRGAGDRPVQQRAYTYRPDGHLTAVDDRLAGRRQLELTRAGRVTAVTAEDWSERYAYDEAGNQTEADWPGSDAGTGSRAYTGTRLTRAGRVRYEYDAQGRVVLRQKTRLSRKPETWRYGWDAEDRLVSVTTPDRTCWRYLYDAMGRRVAKQRLSADGTSVAEETRFTWDGDLLCEQTSVSPDSAESVALTWDHDGATPVTQVERRLLNQSEVDRRFFAVVTDLIGTPRELVDEQGEVAWRTRATLWGTTTWKRGATAYTPLRFPGQYFDPESGLHYNRHRHYDPDCGRYVSPDPLGLVPAPNAVAYVDNPTTWTDPLGLAGCPHRGADRPRHSVVLGVDVPPHHPSESLAKFLRNNPSEPGYPGAHTYNGPDYAGEEAGGPVWMTNVMAAVGDRNTTLSITLDGMPNSRGEVGNWSTPEDIVDAFQTAAQHGAQFNSRHESHYPRRGDGTAWEMSEVAYAVRNYDGDTAWQDPEERRSGRSWDDIHWYTRDEEDQENGGYREIKVPRPDIPEIMPDLSRLPDNLRNELPDYLRNAD</sequence>
<dbReference type="Pfam" id="PF20148">
    <property type="entry name" value="DUF6531"/>
    <property type="match status" value="1"/>
</dbReference>
<feature type="compositionally biased region" description="Basic and acidic residues" evidence="2">
    <location>
        <begin position="370"/>
        <end position="401"/>
    </location>
</feature>
<dbReference type="InterPro" id="IPR057746">
    <property type="entry name" value="CpnT-like_N"/>
</dbReference>
<evidence type="ECO:0000259" key="3">
    <source>
        <dbReference type="Pfam" id="PF15531"/>
    </source>
</evidence>
<dbReference type="Proteomes" id="UP001602370">
    <property type="component" value="Unassembled WGS sequence"/>
</dbReference>
<dbReference type="InterPro" id="IPR045351">
    <property type="entry name" value="DUF6531"/>
</dbReference>
<evidence type="ECO:0000259" key="6">
    <source>
        <dbReference type="Pfam" id="PF25547"/>
    </source>
</evidence>
<dbReference type="InterPro" id="IPR022385">
    <property type="entry name" value="Rhs_assc_core"/>
</dbReference>
<dbReference type="Pfam" id="PF25023">
    <property type="entry name" value="TEN_YD-shell"/>
    <property type="match status" value="1"/>
</dbReference>
<keyword evidence="1" id="KW-0677">Repeat</keyword>
<feature type="region of interest" description="Disordered" evidence="2">
    <location>
        <begin position="1623"/>
        <end position="1647"/>
    </location>
</feature>
<evidence type="ECO:0000256" key="2">
    <source>
        <dbReference type="SAM" id="MobiDB-lite"/>
    </source>
</evidence>
<feature type="compositionally biased region" description="Basic and acidic residues" evidence="2">
    <location>
        <begin position="1633"/>
        <end position="1647"/>
    </location>
</feature>
<reference evidence="7 8" key="1">
    <citation type="submission" date="2024-10" db="EMBL/GenBank/DDBJ databases">
        <title>The Natural Products Discovery Center: Release of the First 8490 Sequenced Strains for Exploring Actinobacteria Biosynthetic Diversity.</title>
        <authorList>
            <person name="Kalkreuter E."/>
            <person name="Kautsar S.A."/>
            <person name="Yang D."/>
            <person name="Bader C.D."/>
            <person name="Teijaro C.N."/>
            <person name="Fluegel L."/>
            <person name="Davis C.M."/>
            <person name="Simpson J.R."/>
            <person name="Lauterbach L."/>
            <person name="Steele A.D."/>
            <person name="Gui C."/>
            <person name="Meng S."/>
            <person name="Li G."/>
            <person name="Viehrig K."/>
            <person name="Ye F."/>
            <person name="Su P."/>
            <person name="Kiefer A.F."/>
            <person name="Nichols A."/>
            <person name="Cepeda A.J."/>
            <person name="Yan W."/>
            <person name="Fan B."/>
            <person name="Jiang Y."/>
            <person name="Adhikari A."/>
            <person name="Zheng C.-J."/>
            <person name="Schuster L."/>
            <person name="Cowan T.M."/>
            <person name="Smanski M.J."/>
            <person name="Chevrette M.G."/>
            <person name="De Carvalho L.P.S."/>
            <person name="Shen B."/>
        </authorList>
    </citation>
    <scope>NUCLEOTIDE SEQUENCE [LARGE SCALE GENOMIC DNA]</scope>
    <source>
        <strain evidence="7 8">NPDC012605</strain>
    </source>
</reference>
<dbReference type="Pfam" id="PF05593">
    <property type="entry name" value="RHS_repeat"/>
    <property type="match status" value="7"/>
</dbReference>
<dbReference type="PANTHER" id="PTHR32305">
    <property type="match status" value="1"/>
</dbReference>
<feature type="compositionally biased region" description="Basic residues" evidence="2">
    <location>
        <begin position="280"/>
        <end position="289"/>
    </location>
</feature>
<accession>A0ABW6XTT0</accession>
<dbReference type="InterPro" id="IPR006530">
    <property type="entry name" value="YD"/>
</dbReference>
<evidence type="ECO:0000313" key="8">
    <source>
        <dbReference type="Proteomes" id="UP001602370"/>
    </source>
</evidence>
<dbReference type="InterPro" id="IPR056823">
    <property type="entry name" value="TEN-like_YD-shell"/>
</dbReference>
<dbReference type="Pfam" id="PF15531">
    <property type="entry name" value="Ntox27"/>
    <property type="match status" value="1"/>
</dbReference>
<dbReference type="Pfam" id="PF25547">
    <property type="entry name" value="WXG100_2"/>
    <property type="match status" value="1"/>
</dbReference>
<feature type="domain" description="Outer membrane channel protein CpnT-like N-terminal" evidence="6">
    <location>
        <begin position="28"/>
        <end position="139"/>
    </location>
</feature>
<proteinExistence type="predicted"/>
<dbReference type="PANTHER" id="PTHR32305:SF15">
    <property type="entry name" value="PROTEIN RHSA-RELATED"/>
    <property type="match status" value="1"/>
</dbReference>
<name>A0ABW6XTT0_9ACTN</name>
<feature type="domain" description="DUF6531" evidence="4">
    <location>
        <begin position="404"/>
        <end position="477"/>
    </location>
</feature>
<feature type="domain" description="Bacterial toxin 27" evidence="3">
    <location>
        <begin position="1472"/>
        <end position="1576"/>
    </location>
</feature>
<keyword evidence="8" id="KW-1185">Reference proteome</keyword>
<dbReference type="NCBIfam" id="TIGR03696">
    <property type="entry name" value="Rhs_assc_core"/>
    <property type="match status" value="1"/>
</dbReference>
<dbReference type="InterPro" id="IPR031325">
    <property type="entry name" value="RHS_repeat"/>
</dbReference>
<dbReference type="InterPro" id="IPR029112">
    <property type="entry name" value="Ntox27"/>
</dbReference>
<feature type="region of interest" description="Disordered" evidence="2">
    <location>
        <begin position="761"/>
        <end position="786"/>
    </location>
</feature>
<dbReference type="NCBIfam" id="TIGR01643">
    <property type="entry name" value="YD_repeat_2x"/>
    <property type="match status" value="14"/>
</dbReference>
<evidence type="ECO:0000256" key="1">
    <source>
        <dbReference type="ARBA" id="ARBA00022737"/>
    </source>
</evidence>
<organism evidence="7 8">
    <name type="scientific">Streptomyces flavochromogenes</name>
    <dbReference type="NCBI Taxonomy" id="68199"/>
    <lineage>
        <taxon>Bacteria</taxon>
        <taxon>Bacillati</taxon>
        <taxon>Actinomycetota</taxon>
        <taxon>Actinomycetes</taxon>
        <taxon>Kitasatosporales</taxon>
        <taxon>Streptomycetaceae</taxon>
        <taxon>Streptomyces</taxon>
    </lineage>
</organism>
<feature type="domain" description="Teneurin-like YD-shell" evidence="5">
    <location>
        <begin position="1152"/>
        <end position="1404"/>
    </location>
</feature>
<dbReference type="Gene3D" id="2.180.10.10">
    <property type="entry name" value="RHS repeat-associated core"/>
    <property type="match status" value="3"/>
</dbReference>
<dbReference type="InterPro" id="IPR050708">
    <property type="entry name" value="T6SS_VgrG/RHS"/>
</dbReference>
<dbReference type="RefSeq" id="WP_388308331.1">
    <property type="nucleotide sequence ID" value="NZ_JBIBDZ010000006.1"/>
</dbReference>